<dbReference type="GO" id="GO:0006779">
    <property type="term" value="P:porphyrin-containing compound biosynthetic process"/>
    <property type="evidence" value="ECO:0007669"/>
    <property type="project" value="TreeGrafter"/>
</dbReference>
<dbReference type="EMBL" id="LM995447">
    <property type="protein sequence ID" value="CDZ23367.1"/>
    <property type="molecule type" value="Genomic_DNA"/>
</dbReference>
<dbReference type="SUPFAM" id="SSF102114">
    <property type="entry name" value="Radical SAM enzymes"/>
    <property type="match status" value="1"/>
</dbReference>
<dbReference type="KEGG" id="ccel:CCDG5_0224"/>
<dbReference type="PATRIC" id="fig|29343.3.peg.228"/>
<dbReference type="Pfam" id="PF04055">
    <property type="entry name" value="Radical_SAM"/>
    <property type="match status" value="1"/>
</dbReference>
<sequence>MKLFLDGHDLEYEMRALCFAFFPGEPVECQNTAAGGCPDDDFVYTKIKRHADNKISALVCVSKGGVRKCAAERVRVKPNERGHEFDIQCEFALGRAMYRAVAKITGFRHPWGILTGIRPVKLARARLSAGMAPDMAAKDLQKQFYTSKEKAELCVEAGILEEQIISLSQPNSASLYISIPFCPSRCLYCSFISHDVEKMAKLLPEYVRLMCEEIEKTGELATELGLRLETIYIGGGTPTSLSARQLSDIMSCVKKSFKLDWLREYTVEAGRPDTITREKLDAIIDGGATRISINPQTLNDDILRAIGRNHTSAQVFEAFAQARQAGFKSINMDLIAGLPGDTPQGFSKTLDGVLSLDPEAITVHTLAMKRSSRLVTSGGGYYDAEARDVNLMLSEARSRFKTAGYRPYYLYRQKNTLGGLENVGFAKPGFEGLYNIFIMDETHTILAVGAGAVTKLRQPHGDKIERVFNFKYPYEYIGRFSEILDRKKKVKEFYASYN</sequence>
<dbReference type="PROSITE" id="PS51918">
    <property type="entry name" value="RADICAL_SAM"/>
    <property type="match status" value="1"/>
</dbReference>
<dbReference type="SFLD" id="SFLDF00310">
    <property type="entry name" value="oxygen-independent_coproporphy"/>
    <property type="match status" value="1"/>
</dbReference>
<dbReference type="InterPro" id="IPR023404">
    <property type="entry name" value="rSAM_horseshoe"/>
</dbReference>
<dbReference type="SMART" id="SM00729">
    <property type="entry name" value="Elp3"/>
    <property type="match status" value="1"/>
</dbReference>
<dbReference type="SFLD" id="SFLDG01065">
    <property type="entry name" value="anaerobic_coproporphyrinogen-I"/>
    <property type="match status" value="1"/>
</dbReference>
<dbReference type="PANTHER" id="PTHR13932:SF1">
    <property type="entry name" value="OXYGEN-INDEPENDENT COPROPORPHYRINOGEN-III OXIDASE-LIKE PROTEIN HEMZ"/>
    <property type="match status" value="1"/>
</dbReference>
<dbReference type="SFLD" id="SFLDS00029">
    <property type="entry name" value="Radical_SAM"/>
    <property type="match status" value="1"/>
</dbReference>
<protein>
    <submittedName>
        <fullName evidence="2">Coproporphyrinogen dehydrogenase</fullName>
        <ecNumber evidence="2">1.3.99.22</ecNumber>
    </submittedName>
</protein>
<keyword evidence="3" id="KW-1185">Reference proteome</keyword>
<dbReference type="CDD" id="cd01335">
    <property type="entry name" value="Radical_SAM"/>
    <property type="match status" value="1"/>
</dbReference>
<dbReference type="InterPro" id="IPR006638">
    <property type="entry name" value="Elp3/MiaA/NifB-like_rSAM"/>
</dbReference>
<dbReference type="Gene3D" id="3.80.30.20">
    <property type="entry name" value="tm_1862 like domain"/>
    <property type="match status" value="1"/>
</dbReference>
<dbReference type="Proteomes" id="UP000032431">
    <property type="component" value="Chromosome I"/>
</dbReference>
<name>A0A078KLM7_9FIRM</name>
<evidence type="ECO:0000313" key="3">
    <source>
        <dbReference type="Proteomes" id="UP000032431"/>
    </source>
</evidence>
<evidence type="ECO:0000259" key="1">
    <source>
        <dbReference type="PROSITE" id="PS51918"/>
    </source>
</evidence>
<dbReference type="NCBIfam" id="TIGR03994">
    <property type="entry name" value="rSAM_HemZ"/>
    <property type="match status" value="1"/>
</dbReference>
<dbReference type="InterPro" id="IPR007197">
    <property type="entry name" value="rSAM"/>
</dbReference>
<dbReference type="EC" id="1.3.99.22" evidence="2"/>
<dbReference type="GO" id="GO:0005737">
    <property type="term" value="C:cytoplasm"/>
    <property type="evidence" value="ECO:0007669"/>
    <property type="project" value="TreeGrafter"/>
</dbReference>
<feature type="domain" description="Radical SAM core" evidence="1">
    <location>
        <begin position="167"/>
        <end position="406"/>
    </location>
</feature>
<keyword evidence="2" id="KW-0560">Oxidoreductase</keyword>
<dbReference type="STRING" id="29343.CCDG5_0224"/>
<organism evidence="2 3">
    <name type="scientific">[Clostridium] cellulosi</name>
    <dbReference type="NCBI Taxonomy" id="29343"/>
    <lineage>
        <taxon>Bacteria</taxon>
        <taxon>Bacillati</taxon>
        <taxon>Bacillota</taxon>
        <taxon>Clostridia</taxon>
        <taxon>Eubacteriales</taxon>
        <taxon>Oscillospiraceae</taxon>
        <taxon>Oscillospiraceae incertae sedis</taxon>
    </lineage>
</organism>
<reference evidence="3" key="1">
    <citation type="submission" date="2014-07" db="EMBL/GenBank/DDBJ databases">
        <authorList>
            <person name="Wibberg D."/>
        </authorList>
    </citation>
    <scope>NUCLEOTIDE SEQUENCE [LARGE SCALE GENOMIC DNA]</scope>
    <source>
        <strain evidence="3">DG5</strain>
    </source>
</reference>
<dbReference type="InterPro" id="IPR034505">
    <property type="entry name" value="Coproporphyrinogen-III_oxidase"/>
</dbReference>
<dbReference type="GO" id="GO:0051539">
    <property type="term" value="F:4 iron, 4 sulfur cluster binding"/>
    <property type="evidence" value="ECO:0007669"/>
    <property type="project" value="TreeGrafter"/>
</dbReference>
<dbReference type="SFLD" id="SFLDG01082">
    <property type="entry name" value="B12-binding_domain_containing"/>
    <property type="match status" value="1"/>
</dbReference>
<accession>A0A078KLM7</accession>
<dbReference type="HOGENOM" id="CLU_029256_1_0_9"/>
<gene>
    <name evidence="2" type="ORF">CCDG5_0224</name>
</gene>
<dbReference type="InterPro" id="IPR058240">
    <property type="entry name" value="rSAM_sf"/>
</dbReference>
<dbReference type="OrthoDB" id="9808022at2"/>
<dbReference type="InterPro" id="IPR023995">
    <property type="entry name" value="HemZ"/>
</dbReference>
<dbReference type="GO" id="GO:0016491">
    <property type="term" value="F:oxidoreductase activity"/>
    <property type="evidence" value="ECO:0007669"/>
    <property type="project" value="UniProtKB-KW"/>
</dbReference>
<dbReference type="AlphaFoldDB" id="A0A078KLM7"/>
<proteinExistence type="predicted"/>
<dbReference type="PANTHER" id="PTHR13932">
    <property type="entry name" value="COPROPORPHYRINIGEN III OXIDASE"/>
    <property type="match status" value="1"/>
</dbReference>
<evidence type="ECO:0000313" key="2">
    <source>
        <dbReference type="EMBL" id="CDZ23367.1"/>
    </source>
</evidence>